<dbReference type="EMBL" id="CP155573">
    <property type="protein sequence ID" value="XFO67691.1"/>
    <property type="molecule type" value="Genomic_DNA"/>
</dbReference>
<evidence type="ECO:0000313" key="3">
    <source>
        <dbReference type="Proteomes" id="UP000216752"/>
    </source>
</evidence>
<keyword evidence="3" id="KW-1185">Reference proteome</keyword>
<organism evidence="2 3">
    <name type="scientific">Sporomusa silvacetica DSM 10669</name>
    <dbReference type="NCBI Taxonomy" id="1123289"/>
    <lineage>
        <taxon>Bacteria</taxon>
        <taxon>Bacillati</taxon>
        <taxon>Bacillota</taxon>
        <taxon>Negativicutes</taxon>
        <taxon>Selenomonadales</taxon>
        <taxon>Sporomusaceae</taxon>
        <taxon>Sporomusa</taxon>
    </lineage>
</organism>
<keyword evidence="1" id="KW-1133">Transmembrane helix</keyword>
<accession>A0ABZ3IPQ9</accession>
<evidence type="ECO:0000313" key="2">
    <source>
        <dbReference type="EMBL" id="XFO67691.1"/>
    </source>
</evidence>
<evidence type="ECO:0000256" key="1">
    <source>
        <dbReference type="SAM" id="Phobius"/>
    </source>
</evidence>
<protein>
    <submittedName>
        <fullName evidence="2">Uncharacterized protein</fullName>
    </submittedName>
</protein>
<keyword evidence="1" id="KW-0472">Membrane</keyword>
<keyword evidence="1" id="KW-0812">Transmembrane</keyword>
<reference evidence="2" key="1">
    <citation type="submission" date="2024-05" db="EMBL/GenBank/DDBJ databases">
        <title>Isolation and characterization of Sporomusa carbonis sp. nov., a carboxydotrophic hydrogenogen in the genus of Sporomusa isolated from a charcoal burning pile.</title>
        <authorList>
            <person name="Boeer T."/>
            <person name="Rosenbaum F."/>
            <person name="Eysell L."/>
            <person name="Mueller V."/>
            <person name="Daniel R."/>
            <person name="Poehlein A."/>
        </authorList>
    </citation>
    <scope>NUCLEOTIDE SEQUENCE [LARGE SCALE GENOMIC DNA]</scope>
    <source>
        <strain evidence="2">DSM 10669</strain>
    </source>
</reference>
<gene>
    <name evidence="2" type="ORF">SPSIL_039100</name>
</gene>
<feature type="transmembrane region" description="Helical" evidence="1">
    <location>
        <begin position="12"/>
        <end position="35"/>
    </location>
</feature>
<proteinExistence type="predicted"/>
<dbReference type="RefSeq" id="WP_169717993.1">
    <property type="nucleotide sequence ID" value="NZ_CP155573.1"/>
</dbReference>
<name>A0ABZ3IPQ9_9FIRM</name>
<dbReference type="Proteomes" id="UP000216752">
    <property type="component" value="Chromosome"/>
</dbReference>
<sequence length="50" mass="5641">MQHIISYKQIGKLAFPVIIAQSVVVINGMIDLAFIPLRYRGHPSYQTLAK</sequence>